<dbReference type="InterPro" id="IPR000515">
    <property type="entry name" value="MetI-like"/>
</dbReference>
<evidence type="ECO:0000256" key="3">
    <source>
        <dbReference type="ARBA" id="ARBA00022475"/>
    </source>
</evidence>
<dbReference type="PANTHER" id="PTHR30193:SF37">
    <property type="entry name" value="INNER MEMBRANE ABC TRANSPORTER PERMEASE PROTEIN YCJO"/>
    <property type="match status" value="1"/>
</dbReference>
<evidence type="ECO:0000256" key="6">
    <source>
        <dbReference type="ARBA" id="ARBA00023136"/>
    </source>
</evidence>
<proteinExistence type="inferred from homology"/>
<dbReference type="PANTHER" id="PTHR30193">
    <property type="entry name" value="ABC TRANSPORTER PERMEASE PROTEIN"/>
    <property type="match status" value="1"/>
</dbReference>
<dbReference type="PROSITE" id="PS50928">
    <property type="entry name" value="ABC_TM1"/>
    <property type="match status" value="1"/>
</dbReference>
<evidence type="ECO:0000256" key="1">
    <source>
        <dbReference type="ARBA" id="ARBA00004651"/>
    </source>
</evidence>
<reference evidence="9" key="1">
    <citation type="submission" date="2019-09" db="EMBL/GenBank/DDBJ databases">
        <title>Characterisation of the sponge microbiome using genome-centric metagenomics.</title>
        <authorList>
            <person name="Engelberts J.P."/>
            <person name="Robbins S.J."/>
            <person name="De Goeij J.M."/>
            <person name="Aranda M."/>
            <person name="Bell S.C."/>
            <person name="Webster N.S."/>
        </authorList>
    </citation>
    <scope>NUCLEOTIDE SEQUENCE</scope>
    <source>
        <strain evidence="9">SB0675_bin_29</strain>
    </source>
</reference>
<comment type="caution">
    <text evidence="9">The sequence shown here is derived from an EMBL/GenBank/DDBJ whole genome shotgun (WGS) entry which is preliminary data.</text>
</comment>
<keyword evidence="4 7" id="KW-0812">Transmembrane</keyword>
<protein>
    <submittedName>
        <fullName evidence="9">Sugar ABC transporter permease</fullName>
    </submittedName>
</protein>
<feature type="transmembrane region" description="Helical" evidence="7">
    <location>
        <begin position="181"/>
        <end position="206"/>
    </location>
</feature>
<evidence type="ECO:0000256" key="7">
    <source>
        <dbReference type="RuleBase" id="RU363032"/>
    </source>
</evidence>
<evidence type="ECO:0000259" key="8">
    <source>
        <dbReference type="PROSITE" id="PS50928"/>
    </source>
</evidence>
<comment type="subcellular location">
    <subcellularLocation>
        <location evidence="1 7">Cell membrane</location>
        <topology evidence="1 7">Multi-pass membrane protein</topology>
    </subcellularLocation>
</comment>
<feature type="domain" description="ABC transmembrane type-1" evidence="8">
    <location>
        <begin position="95"/>
        <end position="307"/>
    </location>
</feature>
<dbReference type="EMBL" id="VYDA01000440">
    <property type="protein sequence ID" value="MYH62469.1"/>
    <property type="molecule type" value="Genomic_DNA"/>
</dbReference>
<dbReference type="InterPro" id="IPR035906">
    <property type="entry name" value="MetI-like_sf"/>
</dbReference>
<evidence type="ECO:0000256" key="4">
    <source>
        <dbReference type="ARBA" id="ARBA00022692"/>
    </source>
</evidence>
<dbReference type="Pfam" id="PF00528">
    <property type="entry name" value="BPD_transp_1"/>
    <property type="match status" value="1"/>
</dbReference>
<dbReference type="Gene3D" id="1.10.3720.10">
    <property type="entry name" value="MetI-like"/>
    <property type="match status" value="1"/>
</dbReference>
<feature type="transmembrane region" description="Helical" evidence="7">
    <location>
        <begin position="227"/>
        <end position="251"/>
    </location>
</feature>
<dbReference type="GO" id="GO:0055085">
    <property type="term" value="P:transmembrane transport"/>
    <property type="evidence" value="ECO:0007669"/>
    <property type="project" value="InterPro"/>
</dbReference>
<keyword evidence="5 7" id="KW-1133">Transmembrane helix</keyword>
<feature type="transmembrane region" description="Helical" evidence="7">
    <location>
        <begin position="99"/>
        <end position="120"/>
    </location>
</feature>
<feature type="transmembrane region" description="Helical" evidence="7">
    <location>
        <begin position="284"/>
        <end position="306"/>
    </location>
</feature>
<dbReference type="InterPro" id="IPR051393">
    <property type="entry name" value="ABC_transporter_permease"/>
</dbReference>
<feature type="transmembrane region" description="Helical" evidence="7">
    <location>
        <begin position="33"/>
        <end position="50"/>
    </location>
</feature>
<dbReference type="GO" id="GO:0005886">
    <property type="term" value="C:plasma membrane"/>
    <property type="evidence" value="ECO:0007669"/>
    <property type="project" value="UniProtKB-SubCell"/>
</dbReference>
<evidence type="ECO:0000313" key="9">
    <source>
        <dbReference type="EMBL" id="MYH62469.1"/>
    </source>
</evidence>
<evidence type="ECO:0000256" key="2">
    <source>
        <dbReference type="ARBA" id="ARBA00022448"/>
    </source>
</evidence>
<keyword evidence="6 7" id="KW-0472">Membrane</keyword>
<dbReference type="CDD" id="cd06261">
    <property type="entry name" value="TM_PBP2"/>
    <property type="match status" value="1"/>
</dbReference>
<accession>A0A6B1G0N4</accession>
<comment type="similarity">
    <text evidence="7">Belongs to the binding-protein-dependent transport system permease family.</text>
</comment>
<keyword evidence="2 7" id="KW-0813">Transport</keyword>
<gene>
    <name evidence="9" type="ORF">F4148_12175</name>
</gene>
<organism evidence="9">
    <name type="scientific">Caldilineaceae bacterium SB0675_bin_29</name>
    <dbReference type="NCBI Taxonomy" id="2605266"/>
    <lineage>
        <taxon>Bacteria</taxon>
        <taxon>Bacillati</taxon>
        <taxon>Chloroflexota</taxon>
        <taxon>Caldilineae</taxon>
        <taxon>Caldilineales</taxon>
        <taxon>Caldilineaceae</taxon>
    </lineage>
</organism>
<dbReference type="SUPFAM" id="SSF161098">
    <property type="entry name" value="MetI-like"/>
    <property type="match status" value="1"/>
</dbReference>
<sequence length="317" mass="35713">MTTAYTAGSQGQSGSRLRGIVAAVRWALRKPQFWFGASIILPTLIWYWMFSFRPILNALRLAVVQYRVLNPAASKFVGLDNFFQLFEHPLFFISVRNTLLWAALAFVFILPLSIFIATCLANIRRGRNTYQAIIFVPVVVSLVAVSLLFRMLMDPEVGMFNQILRALHLPESRWLAGTSSALPTIVAVGSWKGLGFYVVILTAGILHIPEELYDAALVDGANEWQRFWRITLPLLGHTLLLVTVLLAIGTLQEFTFPFVMTRGGPGDATYVYNMLIYSEAFEDLRFGTATAAALLQFVLILFISLVQIRLLRPRWSY</sequence>
<evidence type="ECO:0000256" key="5">
    <source>
        <dbReference type="ARBA" id="ARBA00022989"/>
    </source>
</evidence>
<keyword evidence="3" id="KW-1003">Cell membrane</keyword>
<dbReference type="AlphaFoldDB" id="A0A6B1G0N4"/>
<feature type="transmembrane region" description="Helical" evidence="7">
    <location>
        <begin position="132"/>
        <end position="152"/>
    </location>
</feature>
<name>A0A6B1G0N4_9CHLR</name>